<evidence type="ECO:0000313" key="2">
    <source>
        <dbReference type="Proteomes" id="UP000002640"/>
    </source>
</evidence>
<protein>
    <submittedName>
        <fullName evidence="1">Uncharacterized protein</fullName>
    </submittedName>
</protein>
<gene>
    <name evidence="1" type="ORF">PHYSODRAFT_391081</name>
</gene>
<dbReference type="AlphaFoldDB" id="G5A4K2"/>
<name>G5A4K2_PHYSP</name>
<keyword evidence="2" id="KW-1185">Reference proteome</keyword>
<feature type="non-terminal residue" evidence="1">
    <location>
        <position position="138"/>
    </location>
</feature>
<evidence type="ECO:0000313" key="1">
    <source>
        <dbReference type="EMBL" id="EGZ09603.1"/>
    </source>
</evidence>
<dbReference type="Proteomes" id="UP000002640">
    <property type="component" value="Unassembled WGS sequence"/>
</dbReference>
<sequence>VLLRFLQLVGRPLKKLSIQTGNANIRCFGLVYYNTPADVITRFAQTLGDPDSALADGMRELCLSADNQEFPMTDGNVKAFLDVLKTNHKLIYLDLLVLPALFDKYSAAFRAHHQETLCVEKERLPLRSRLAFLSVVRG</sequence>
<reference evidence="1 2" key="1">
    <citation type="journal article" date="2006" name="Science">
        <title>Phytophthora genome sequences uncover evolutionary origins and mechanisms of pathogenesis.</title>
        <authorList>
            <person name="Tyler B.M."/>
            <person name="Tripathy S."/>
            <person name="Zhang X."/>
            <person name="Dehal P."/>
            <person name="Jiang R.H."/>
            <person name="Aerts A."/>
            <person name="Arredondo F.D."/>
            <person name="Baxter L."/>
            <person name="Bensasson D."/>
            <person name="Beynon J.L."/>
            <person name="Chapman J."/>
            <person name="Damasceno C.M."/>
            <person name="Dorrance A.E."/>
            <person name="Dou D."/>
            <person name="Dickerman A.W."/>
            <person name="Dubchak I.L."/>
            <person name="Garbelotto M."/>
            <person name="Gijzen M."/>
            <person name="Gordon S.G."/>
            <person name="Govers F."/>
            <person name="Grunwald N.J."/>
            <person name="Huang W."/>
            <person name="Ivors K.L."/>
            <person name="Jones R.W."/>
            <person name="Kamoun S."/>
            <person name="Krampis K."/>
            <person name="Lamour K.H."/>
            <person name="Lee M.K."/>
            <person name="McDonald W.H."/>
            <person name="Medina M."/>
            <person name="Meijer H.J."/>
            <person name="Nordberg E.K."/>
            <person name="Maclean D.J."/>
            <person name="Ospina-Giraldo M.D."/>
            <person name="Morris P.F."/>
            <person name="Phuntumart V."/>
            <person name="Putnam N.H."/>
            <person name="Rash S."/>
            <person name="Rose J.K."/>
            <person name="Sakihama Y."/>
            <person name="Salamov A.A."/>
            <person name="Savidor A."/>
            <person name="Scheuring C.F."/>
            <person name="Smith B.M."/>
            <person name="Sobral B.W."/>
            <person name="Terry A."/>
            <person name="Torto-Alalibo T.A."/>
            <person name="Win J."/>
            <person name="Xu Z."/>
            <person name="Zhang H."/>
            <person name="Grigoriev I.V."/>
            <person name="Rokhsar D.S."/>
            <person name="Boore J.L."/>
        </authorList>
    </citation>
    <scope>NUCLEOTIDE SEQUENCE [LARGE SCALE GENOMIC DNA]</scope>
    <source>
        <strain evidence="1 2">P6497</strain>
    </source>
</reference>
<accession>G5A4K2</accession>
<dbReference type="RefSeq" id="XP_009534464.1">
    <property type="nucleotide sequence ID" value="XM_009536169.1"/>
</dbReference>
<proteinExistence type="predicted"/>
<organism evidence="1 2">
    <name type="scientific">Phytophthora sojae (strain P6497)</name>
    <name type="common">Soybean stem and root rot agent</name>
    <name type="synonym">Phytophthora megasperma f. sp. glycines</name>
    <dbReference type="NCBI Taxonomy" id="1094619"/>
    <lineage>
        <taxon>Eukaryota</taxon>
        <taxon>Sar</taxon>
        <taxon>Stramenopiles</taxon>
        <taxon>Oomycota</taxon>
        <taxon>Peronosporomycetes</taxon>
        <taxon>Peronosporales</taxon>
        <taxon>Peronosporaceae</taxon>
        <taxon>Phytophthora</taxon>
    </lineage>
</organism>
<dbReference type="InParanoid" id="G5A4K2"/>
<dbReference type="OMA" id="GNANIRC"/>
<feature type="non-terminal residue" evidence="1">
    <location>
        <position position="1"/>
    </location>
</feature>
<dbReference type="KEGG" id="psoj:PHYSODRAFT_391081"/>
<dbReference type="GeneID" id="20651105"/>
<dbReference type="EMBL" id="JH159159">
    <property type="protein sequence ID" value="EGZ09603.1"/>
    <property type="molecule type" value="Genomic_DNA"/>
</dbReference>